<comment type="caution">
    <text evidence="5">The sequence shown here is derived from an EMBL/GenBank/DDBJ whole genome shotgun (WGS) entry which is preliminary data.</text>
</comment>
<dbReference type="SMART" id="SM00116">
    <property type="entry name" value="CBS"/>
    <property type="match status" value="2"/>
</dbReference>
<feature type="domain" description="PAS" evidence="3">
    <location>
        <begin position="134"/>
        <end position="179"/>
    </location>
</feature>
<dbReference type="CDD" id="cd00130">
    <property type="entry name" value="PAS"/>
    <property type="match status" value="1"/>
</dbReference>
<dbReference type="InterPro" id="IPR035965">
    <property type="entry name" value="PAS-like_dom_sf"/>
</dbReference>
<dbReference type="RefSeq" id="WP_008515015.1">
    <property type="nucleotide sequence ID" value="NZ_ACJM01000003.1"/>
</dbReference>
<dbReference type="InterPro" id="IPR051257">
    <property type="entry name" value="Diverse_CBS-Domain"/>
</dbReference>
<dbReference type="AlphaFoldDB" id="C0GE49"/>
<dbReference type="PANTHER" id="PTHR43080">
    <property type="entry name" value="CBS DOMAIN-CONTAINING PROTEIN CBSX3, MITOCHONDRIAL"/>
    <property type="match status" value="1"/>
</dbReference>
<dbReference type="Pfam" id="PF00571">
    <property type="entry name" value="CBS"/>
    <property type="match status" value="2"/>
</dbReference>
<proteinExistence type="predicted"/>
<dbReference type="Gene3D" id="3.10.580.10">
    <property type="entry name" value="CBS-domain"/>
    <property type="match status" value="1"/>
</dbReference>
<dbReference type="SMART" id="SM00091">
    <property type="entry name" value="PAS"/>
    <property type="match status" value="1"/>
</dbReference>
<evidence type="ECO:0000259" key="4">
    <source>
        <dbReference type="PROSITE" id="PS51371"/>
    </source>
</evidence>
<dbReference type="NCBIfam" id="TIGR00229">
    <property type="entry name" value="sensory_box"/>
    <property type="match status" value="1"/>
</dbReference>
<sequence>MLAQDIMVTNLPIVLVDQNMFTVAQEMMAKKTSHALVTDRENRLLGLISGYDLRKAVAEGNPECTAEQMMTPRQRLVVAYPDTPVEEVADLMSSRGITQVPVVSDEVPVGYLNLNTVLDYTTETVRKTRNELAQIRQAALLIESMSEGLVVVDRDYCICEFNPAAERISGKTAEKMLGRVSKMYKDYDSPVRQVMETGRPLYNVEVESSSGHVFITNNVPVMMEGETAGVLQTFTDITDMKKMQHQLLKTKDELDNAFALTLPNSQVEKKLKSTPEYRDIYHLATGQIEVTEVIDDGGYHHVVNALKVAADLNEKGLMSLLGIDKDILVEALIFHVGKSQPVLNVGQKVDPRQVFEDSRLHAHRSADIVERYYGKSSDVVTLIRYHHHTEAELPGDFPTHLLPMFRLLRIIDGLSAGLTRRDARIGFRVNGSRLTVLEHNGHPGYDRTIEVDLYTGQEFVYNEKKVVSVKREAVAQ</sequence>
<dbReference type="SUPFAM" id="SSF55785">
    <property type="entry name" value="PYP-like sensor domain (PAS domain)"/>
    <property type="match status" value="1"/>
</dbReference>
<evidence type="ECO:0000256" key="1">
    <source>
        <dbReference type="ARBA" id="ARBA00023122"/>
    </source>
</evidence>
<keyword evidence="6" id="KW-1185">Reference proteome</keyword>
<dbReference type="STRING" id="555088.DealDRAFT_0758"/>
<organism evidence="5 6">
    <name type="scientific">Dethiobacter alkaliphilus AHT 1</name>
    <dbReference type="NCBI Taxonomy" id="555088"/>
    <lineage>
        <taxon>Bacteria</taxon>
        <taxon>Bacillati</taxon>
        <taxon>Bacillota</taxon>
        <taxon>Dethiobacteria</taxon>
        <taxon>Dethiobacterales</taxon>
        <taxon>Dethiobacteraceae</taxon>
        <taxon>Dethiobacter</taxon>
    </lineage>
</organism>
<evidence type="ECO:0000313" key="5">
    <source>
        <dbReference type="EMBL" id="EEG78343.1"/>
    </source>
</evidence>
<feature type="domain" description="CBS" evidence="4">
    <location>
        <begin position="70"/>
        <end position="128"/>
    </location>
</feature>
<evidence type="ECO:0000313" key="6">
    <source>
        <dbReference type="Proteomes" id="UP000006443"/>
    </source>
</evidence>
<dbReference type="Gene3D" id="3.30.450.20">
    <property type="entry name" value="PAS domain"/>
    <property type="match status" value="1"/>
</dbReference>
<evidence type="ECO:0000259" key="3">
    <source>
        <dbReference type="PROSITE" id="PS50112"/>
    </source>
</evidence>
<dbReference type="PROSITE" id="PS51371">
    <property type="entry name" value="CBS"/>
    <property type="match status" value="2"/>
</dbReference>
<dbReference type="Pfam" id="PF08448">
    <property type="entry name" value="PAS_4"/>
    <property type="match status" value="1"/>
</dbReference>
<dbReference type="PROSITE" id="PS50112">
    <property type="entry name" value="PAS"/>
    <property type="match status" value="1"/>
</dbReference>
<dbReference type="PANTHER" id="PTHR43080:SF2">
    <property type="entry name" value="CBS DOMAIN-CONTAINING PROTEIN"/>
    <property type="match status" value="1"/>
</dbReference>
<dbReference type="InterPro" id="IPR046342">
    <property type="entry name" value="CBS_dom_sf"/>
</dbReference>
<dbReference type="InterPro" id="IPR013656">
    <property type="entry name" value="PAS_4"/>
</dbReference>
<dbReference type="InterPro" id="IPR000014">
    <property type="entry name" value="PAS"/>
</dbReference>
<accession>C0GE49</accession>
<dbReference type="SUPFAM" id="SSF54631">
    <property type="entry name" value="CBS-domain pair"/>
    <property type="match status" value="1"/>
</dbReference>
<feature type="domain" description="CBS" evidence="4">
    <location>
        <begin position="7"/>
        <end position="63"/>
    </location>
</feature>
<protein>
    <submittedName>
        <fullName evidence="5">Putative PAS/PAC sensor protein</fullName>
    </submittedName>
</protein>
<dbReference type="Proteomes" id="UP000006443">
    <property type="component" value="Unassembled WGS sequence"/>
</dbReference>
<keyword evidence="1 2" id="KW-0129">CBS domain</keyword>
<reference evidence="5 6" key="1">
    <citation type="submission" date="2009-02" db="EMBL/GenBank/DDBJ databases">
        <title>Sequencing of the draft genome and assembly of Dethiobacter alkaliphilus AHT 1.</title>
        <authorList>
            <consortium name="US DOE Joint Genome Institute (JGI-PGF)"/>
            <person name="Lucas S."/>
            <person name="Copeland A."/>
            <person name="Lapidus A."/>
            <person name="Glavina del Rio T."/>
            <person name="Dalin E."/>
            <person name="Tice H."/>
            <person name="Bruce D."/>
            <person name="Goodwin L."/>
            <person name="Pitluck S."/>
            <person name="Larimer F."/>
            <person name="Land M.L."/>
            <person name="Hauser L."/>
            <person name="Muyzer G."/>
        </authorList>
    </citation>
    <scope>NUCLEOTIDE SEQUENCE [LARGE SCALE GENOMIC DNA]</scope>
    <source>
        <strain evidence="5 6">AHT 1</strain>
    </source>
</reference>
<name>C0GE49_DETAL</name>
<dbReference type="eggNOG" id="COG3290">
    <property type="taxonomic scope" value="Bacteria"/>
</dbReference>
<dbReference type="InterPro" id="IPR000644">
    <property type="entry name" value="CBS_dom"/>
</dbReference>
<evidence type="ECO:0000256" key="2">
    <source>
        <dbReference type="PROSITE-ProRule" id="PRU00703"/>
    </source>
</evidence>
<gene>
    <name evidence="5" type="ORF">DealDRAFT_0758</name>
</gene>
<dbReference type="OrthoDB" id="2960364at2"/>
<dbReference type="EMBL" id="ACJM01000003">
    <property type="protein sequence ID" value="EEG78343.1"/>
    <property type="molecule type" value="Genomic_DNA"/>
</dbReference>